<dbReference type="Proteomes" id="UP000015106">
    <property type="component" value="Chromosome 7"/>
</dbReference>
<evidence type="ECO:0000313" key="1">
    <source>
        <dbReference type="EnsemblPlants" id="TuG1812G0700001313.01.T01.cds429639"/>
    </source>
</evidence>
<reference evidence="2" key="1">
    <citation type="journal article" date="2013" name="Nature">
        <title>Draft genome of the wheat A-genome progenitor Triticum urartu.</title>
        <authorList>
            <person name="Ling H.Q."/>
            <person name="Zhao S."/>
            <person name="Liu D."/>
            <person name="Wang J."/>
            <person name="Sun H."/>
            <person name="Zhang C."/>
            <person name="Fan H."/>
            <person name="Li D."/>
            <person name="Dong L."/>
            <person name="Tao Y."/>
            <person name="Gao C."/>
            <person name="Wu H."/>
            <person name="Li Y."/>
            <person name="Cui Y."/>
            <person name="Guo X."/>
            <person name="Zheng S."/>
            <person name="Wang B."/>
            <person name="Yu K."/>
            <person name="Liang Q."/>
            <person name="Yang W."/>
            <person name="Lou X."/>
            <person name="Chen J."/>
            <person name="Feng M."/>
            <person name="Jian J."/>
            <person name="Zhang X."/>
            <person name="Luo G."/>
            <person name="Jiang Y."/>
            <person name="Liu J."/>
            <person name="Wang Z."/>
            <person name="Sha Y."/>
            <person name="Zhang B."/>
            <person name="Wu H."/>
            <person name="Tang D."/>
            <person name="Shen Q."/>
            <person name="Xue P."/>
            <person name="Zou S."/>
            <person name="Wang X."/>
            <person name="Liu X."/>
            <person name="Wang F."/>
            <person name="Yang Y."/>
            <person name="An X."/>
            <person name="Dong Z."/>
            <person name="Zhang K."/>
            <person name="Zhang X."/>
            <person name="Luo M.C."/>
            <person name="Dvorak J."/>
            <person name="Tong Y."/>
            <person name="Wang J."/>
            <person name="Yang H."/>
            <person name="Li Z."/>
            <person name="Wang D."/>
            <person name="Zhang A."/>
            <person name="Wang J."/>
        </authorList>
    </citation>
    <scope>NUCLEOTIDE SEQUENCE</scope>
    <source>
        <strain evidence="2">cv. G1812</strain>
    </source>
</reference>
<evidence type="ECO:0000313" key="2">
    <source>
        <dbReference type="Proteomes" id="UP000015106"/>
    </source>
</evidence>
<dbReference type="AlphaFoldDB" id="A0A8R7QZ12"/>
<keyword evidence="2" id="KW-1185">Reference proteome</keyword>
<dbReference type="EnsemblPlants" id="TuG1812G0700001313.01.T01">
    <property type="protein sequence ID" value="TuG1812G0700001313.01.T01.cds429639"/>
    <property type="gene ID" value="TuG1812G0700001313.01"/>
</dbReference>
<reference evidence="1" key="2">
    <citation type="submission" date="2018-03" db="EMBL/GenBank/DDBJ databases">
        <title>The Triticum urartu genome reveals the dynamic nature of wheat genome evolution.</title>
        <authorList>
            <person name="Ling H."/>
            <person name="Ma B."/>
            <person name="Shi X."/>
            <person name="Liu H."/>
            <person name="Dong L."/>
            <person name="Sun H."/>
            <person name="Cao Y."/>
            <person name="Gao Q."/>
            <person name="Zheng S."/>
            <person name="Li Y."/>
            <person name="Yu Y."/>
            <person name="Du H."/>
            <person name="Qi M."/>
            <person name="Li Y."/>
            <person name="Yu H."/>
            <person name="Cui Y."/>
            <person name="Wang N."/>
            <person name="Chen C."/>
            <person name="Wu H."/>
            <person name="Zhao Y."/>
            <person name="Zhang J."/>
            <person name="Li Y."/>
            <person name="Zhou W."/>
            <person name="Zhang B."/>
            <person name="Hu W."/>
            <person name="Eijk M."/>
            <person name="Tang J."/>
            <person name="Witsenboer H."/>
            <person name="Zhao S."/>
            <person name="Li Z."/>
            <person name="Zhang A."/>
            <person name="Wang D."/>
            <person name="Liang C."/>
        </authorList>
    </citation>
    <scope>NUCLEOTIDE SEQUENCE [LARGE SCALE GENOMIC DNA]</scope>
    <source>
        <strain evidence="1">cv. G1812</strain>
    </source>
</reference>
<proteinExistence type="predicted"/>
<organism evidence="1 2">
    <name type="scientific">Triticum urartu</name>
    <name type="common">Red wild einkorn</name>
    <name type="synonym">Crithodium urartu</name>
    <dbReference type="NCBI Taxonomy" id="4572"/>
    <lineage>
        <taxon>Eukaryota</taxon>
        <taxon>Viridiplantae</taxon>
        <taxon>Streptophyta</taxon>
        <taxon>Embryophyta</taxon>
        <taxon>Tracheophyta</taxon>
        <taxon>Spermatophyta</taxon>
        <taxon>Magnoliopsida</taxon>
        <taxon>Liliopsida</taxon>
        <taxon>Poales</taxon>
        <taxon>Poaceae</taxon>
        <taxon>BOP clade</taxon>
        <taxon>Pooideae</taxon>
        <taxon>Triticodae</taxon>
        <taxon>Triticeae</taxon>
        <taxon>Triticinae</taxon>
        <taxon>Triticum</taxon>
    </lineage>
</organism>
<dbReference type="Gramene" id="TuG1812G0700001313.01.T01">
    <property type="protein sequence ID" value="TuG1812G0700001313.01.T01.cds429639"/>
    <property type="gene ID" value="TuG1812G0700001313.01"/>
</dbReference>
<accession>A0A8R7QZ12</accession>
<sequence length="23" mass="2810">MRKHVRSFTRLLKDRHCRTGLAQ</sequence>
<name>A0A8R7QZ12_TRIUA</name>
<reference evidence="1" key="3">
    <citation type="submission" date="2022-06" db="UniProtKB">
        <authorList>
            <consortium name="EnsemblPlants"/>
        </authorList>
    </citation>
    <scope>IDENTIFICATION</scope>
</reference>
<protein>
    <submittedName>
        <fullName evidence="1">Uncharacterized protein</fullName>
    </submittedName>
</protein>